<dbReference type="GO" id="GO:0008270">
    <property type="term" value="F:zinc ion binding"/>
    <property type="evidence" value="ECO:0007669"/>
    <property type="project" value="UniProtKB-KW"/>
</dbReference>
<sequence length="176" mass="20179">MENQPLIVKEVDEEVQTKDDTKPSQAWLPSQLLGSDLAASKGSLCSSTTALCRICHTECESPRDPFVSPCRCSGSLLYVHRSCLVHWLELSTRKMVPSPRCELCGYNYRRRNCINVSMPFRLEQLFRLEGTKHATTSCRDINNVTTTKRRHMFEIRDRHCYVSWGTFSYRGKSPNG</sequence>
<dbReference type="EMBL" id="KN549453">
    <property type="protein sequence ID" value="KHJ97457.1"/>
    <property type="molecule type" value="Genomic_DNA"/>
</dbReference>
<evidence type="ECO:0000256" key="5">
    <source>
        <dbReference type="ARBA" id="ARBA00022771"/>
    </source>
</evidence>
<keyword evidence="6" id="KW-0833">Ubl conjugation pathway</keyword>
<dbReference type="FunFam" id="3.30.40.10:FF:000571">
    <property type="entry name" value="Zinc finger, C3HC4 type"/>
    <property type="match status" value="1"/>
</dbReference>
<evidence type="ECO:0000313" key="12">
    <source>
        <dbReference type="Proteomes" id="UP000053660"/>
    </source>
</evidence>
<dbReference type="GO" id="GO:0004842">
    <property type="term" value="F:ubiquitin-protein transferase activity"/>
    <property type="evidence" value="ECO:0007669"/>
    <property type="project" value="TreeGrafter"/>
</dbReference>
<accession>A0A0B1TNN4</accession>
<evidence type="ECO:0000256" key="7">
    <source>
        <dbReference type="ARBA" id="ARBA00022833"/>
    </source>
</evidence>
<dbReference type="SMART" id="SM00744">
    <property type="entry name" value="RINGv"/>
    <property type="match status" value="1"/>
</dbReference>
<protein>
    <submittedName>
        <fullName evidence="11">Zinc finger, C3HC4 type</fullName>
    </submittedName>
</protein>
<dbReference type="Pfam" id="PF12906">
    <property type="entry name" value="RINGv"/>
    <property type="match status" value="1"/>
</dbReference>
<gene>
    <name evidence="11" type="ORF">OESDEN_02573</name>
</gene>
<dbReference type="SUPFAM" id="SSF57850">
    <property type="entry name" value="RING/U-box"/>
    <property type="match status" value="1"/>
</dbReference>
<keyword evidence="5" id="KW-0863">Zinc-finger</keyword>
<dbReference type="Proteomes" id="UP000053660">
    <property type="component" value="Unassembled WGS sequence"/>
</dbReference>
<keyword evidence="3" id="KW-0812">Transmembrane</keyword>
<dbReference type="GO" id="GO:0016020">
    <property type="term" value="C:membrane"/>
    <property type="evidence" value="ECO:0007669"/>
    <property type="project" value="UniProtKB-SubCell"/>
</dbReference>
<dbReference type="Gene3D" id="3.30.40.10">
    <property type="entry name" value="Zinc/RING finger domain, C3HC4 (zinc finger)"/>
    <property type="match status" value="1"/>
</dbReference>
<keyword evidence="4" id="KW-0479">Metal-binding</keyword>
<comment type="subcellular location">
    <subcellularLocation>
        <location evidence="1">Membrane</location>
        <topology evidence="1">Multi-pass membrane protein</topology>
    </subcellularLocation>
</comment>
<evidence type="ECO:0000256" key="3">
    <source>
        <dbReference type="ARBA" id="ARBA00022692"/>
    </source>
</evidence>
<evidence type="ECO:0000256" key="2">
    <source>
        <dbReference type="ARBA" id="ARBA00022679"/>
    </source>
</evidence>
<dbReference type="PANTHER" id="PTHR46065">
    <property type="entry name" value="E3 UBIQUITIN-PROTEIN LIGASE MARCH 2/3 FAMILY MEMBER"/>
    <property type="match status" value="1"/>
</dbReference>
<keyword evidence="9" id="KW-0472">Membrane</keyword>
<keyword evidence="7" id="KW-0862">Zinc</keyword>
<dbReference type="PANTHER" id="PTHR46065:SF3">
    <property type="entry name" value="FI20425P1"/>
    <property type="match status" value="1"/>
</dbReference>
<keyword evidence="2" id="KW-0808">Transferase</keyword>
<keyword evidence="8" id="KW-1133">Transmembrane helix</keyword>
<evidence type="ECO:0000256" key="4">
    <source>
        <dbReference type="ARBA" id="ARBA00022723"/>
    </source>
</evidence>
<evidence type="ECO:0000256" key="1">
    <source>
        <dbReference type="ARBA" id="ARBA00004141"/>
    </source>
</evidence>
<reference evidence="11 12" key="1">
    <citation type="submission" date="2014-03" db="EMBL/GenBank/DDBJ databases">
        <title>Draft genome of the hookworm Oesophagostomum dentatum.</title>
        <authorList>
            <person name="Mitreva M."/>
        </authorList>
    </citation>
    <scope>NUCLEOTIDE SEQUENCE [LARGE SCALE GENOMIC DNA]</scope>
    <source>
        <strain evidence="11 12">OD-Hann</strain>
    </source>
</reference>
<proteinExistence type="predicted"/>
<dbReference type="OrthoDB" id="264354at2759"/>
<keyword evidence="12" id="KW-1185">Reference proteome</keyword>
<dbReference type="GO" id="GO:0016567">
    <property type="term" value="P:protein ubiquitination"/>
    <property type="evidence" value="ECO:0007669"/>
    <property type="project" value="TreeGrafter"/>
</dbReference>
<evidence type="ECO:0000256" key="8">
    <source>
        <dbReference type="ARBA" id="ARBA00022989"/>
    </source>
</evidence>
<name>A0A0B1TNN4_OESDE</name>
<evidence type="ECO:0000259" key="10">
    <source>
        <dbReference type="PROSITE" id="PS51292"/>
    </source>
</evidence>
<organism evidence="11 12">
    <name type="scientific">Oesophagostomum dentatum</name>
    <name type="common">Nodular worm</name>
    <dbReference type="NCBI Taxonomy" id="61180"/>
    <lineage>
        <taxon>Eukaryota</taxon>
        <taxon>Metazoa</taxon>
        <taxon>Ecdysozoa</taxon>
        <taxon>Nematoda</taxon>
        <taxon>Chromadorea</taxon>
        <taxon>Rhabditida</taxon>
        <taxon>Rhabditina</taxon>
        <taxon>Rhabditomorpha</taxon>
        <taxon>Strongyloidea</taxon>
        <taxon>Strongylidae</taxon>
        <taxon>Oesophagostomum</taxon>
    </lineage>
</organism>
<evidence type="ECO:0000256" key="6">
    <source>
        <dbReference type="ARBA" id="ARBA00022786"/>
    </source>
</evidence>
<dbReference type="InterPro" id="IPR011016">
    <property type="entry name" value="Znf_RING-CH"/>
</dbReference>
<dbReference type="PROSITE" id="PS51292">
    <property type="entry name" value="ZF_RING_CH"/>
    <property type="match status" value="1"/>
</dbReference>
<evidence type="ECO:0000256" key="9">
    <source>
        <dbReference type="ARBA" id="ARBA00023136"/>
    </source>
</evidence>
<feature type="domain" description="RING-CH-type" evidence="10">
    <location>
        <begin position="44"/>
        <end position="111"/>
    </location>
</feature>
<dbReference type="InterPro" id="IPR013083">
    <property type="entry name" value="Znf_RING/FYVE/PHD"/>
</dbReference>
<dbReference type="CDD" id="cd16495">
    <property type="entry name" value="RING_CH-C4HC3_MARCH"/>
    <property type="match status" value="1"/>
</dbReference>
<dbReference type="AlphaFoldDB" id="A0A0B1TNN4"/>
<evidence type="ECO:0000313" key="11">
    <source>
        <dbReference type="EMBL" id="KHJ97457.1"/>
    </source>
</evidence>